<feature type="domain" description="25S rRNA (uridine-N(3))-methyltransferase BMT5-like" evidence="2">
    <location>
        <begin position="97"/>
        <end position="368"/>
    </location>
</feature>
<dbReference type="HOGENOM" id="CLU_035438_1_1_1"/>
<dbReference type="GeneID" id="25266998"/>
<evidence type="ECO:0000313" key="4">
    <source>
        <dbReference type="Proteomes" id="UP000027361"/>
    </source>
</evidence>
<dbReference type="OrthoDB" id="273345at2759"/>
<feature type="region of interest" description="Disordered" evidence="1">
    <location>
        <begin position="1"/>
        <end position="84"/>
    </location>
</feature>
<dbReference type="Proteomes" id="UP000027361">
    <property type="component" value="Unassembled WGS sequence"/>
</dbReference>
<reference evidence="3 4" key="1">
    <citation type="submission" date="2014-05" db="EMBL/GenBank/DDBJ databases">
        <title>Draft genome sequence of a rare smut relative, Tilletiaria anomala UBC 951.</title>
        <authorList>
            <consortium name="DOE Joint Genome Institute"/>
            <person name="Toome M."/>
            <person name="Kuo A."/>
            <person name="Henrissat B."/>
            <person name="Lipzen A."/>
            <person name="Tritt A."/>
            <person name="Yoshinaga Y."/>
            <person name="Zane M."/>
            <person name="Barry K."/>
            <person name="Grigoriev I.V."/>
            <person name="Spatafora J.W."/>
            <person name="Aimea M.C."/>
        </authorList>
    </citation>
    <scope>NUCLEOTIDE SEQUENCE [LARGE SCALE GENOMIC DNA]</scope>
    <source>
        <strain evidence="3 4">UBC 951</strain>
    </source>
</reference>
<sequence>MAKKGHLKAALTKHNSAQQLKAKQRAADEARERKHASIVASSNGAKGKTGQAAKRVKQQQHGAQEVPSEKSSVSGLSAKKQGKQRQVEPFALDDTILLVGEGNFSFALSLLSPPRSHPPALLLATSYDDESTCYTKYPDAKDIVATIRKIGNRDDIVRFGVDAGNLQACKAVVGQAADTRRRWSKIYFGFPHVGAGHKDEMRNVLANQLLLARFFVSAAPLLTQGHEPAYAREESNRGSKRRASSPCDESDGEDASVITDIDYADEEAVQQLQQAQSASNATGFLPPSRAGSILITLRNAHPYTLWDVPMLGKRLSAMLPGIAATAPPLPKGVRTPKVADIESARAKYRLWRSFEFLPGMWKHYSHRRTIGWVEGLSTSANEDILRQGVSNKGQAPGKSSKHAGTGECRTWEFGLVP</sequence>
<evidence type="ECO:0000256" key="1">
    <source>
        <dbReference type="SAM" id="MobiDB-lite"/>
    </source>
</evidence>
<keyword evidence="4" id="KW-1185">Reference proteome</keyword>
<dbReference type="PANTHER" id="PTHR11538">
    <property type="entry name" value="PHENYLALANYL-TRNA SYNTHETASE"/>
    <property type="match status" value="1"/>
</dbReference>
<dbReference type="Pfam" id="PF10354">
    <property type="entry name" value="BMT5-like"/>
    <property type="match status" value="1"/>
</dbReference>
<dbReference type="InParanoid" id="A0A066WJT2"/>
<gene>
    <name evidence="3" type="ORF">K437DRAFT_289771</name>
</gene>
<dbReference type="PANTHER" id="PTHR11538:SF26">
    <property type="entry name" value="FERREDOXIN-FOLD ANTICODON-BINDING DOMAIN-CONTAINING PROTEIN 1"/>
    <property type="match status" value="1"/>
</dbReference>
<dbReference type="AlphaFoldDB" id="A0A066WJT2"/>
<dbReference type="GO" id="GO:0005737">
    <property type="term" value="C:cytoplasm"/>
    <property type="evidence" value="ECO:0007669"/>
    <property type="project" value="TreeGrafter"/>
</dbReference>
<name>A0A066WJT2_TILAU</name>
<protein>
    <recommendedName>
        <fullName evidence="2">25S rRNA (uridine-N(3))-methyltransferase BMT5-like domain-containing protein</fullName>
    </recommendedName>
</protein>
<feature type="region of interest" description="Disordered" evidence="1">
    <location>
        <begin position="227"/>
        <end position="253"/>
    </location>
</feature>
<dbReference type="OMA" id="YPGYKHA"/>
<dbReference type="InterPro" id="IPR019446">
    <property type="entry name" value="BMT5-like"/>
</dbReference>
<dbReference type="GO" id="GO:0070042">
    <property type="term" value="F:rRNA (uridine-N3-)-methyltransferase activity"/>
    <property type="evidence" value="ECO:0007669"/>
    <property type="project" value="InterPro"/>
</dbReference>
<accession>A0A066WJT2</accession>
<comment type="caution">
    <text evidence="3">The sequence shown here is derived from an EMBL/GenBank/DDBJ whole genome shotgun (WGS) entry which is preliminary data.</text>
</comment>
<dbReference type="GO" id="GO:0070475">
    <property type="term" value="P:rRNA base methylation"/>
    <property type="evidence" value="ECO:0007669"/>
    <property type="project" value="InterPro"/>
</dbReference>
<dbReference type="EMBL" id="JMSN01000006">
    <property type="protein sequence ID" value="KDN52813.1"/>
    <property type="molecule type" value="Genomic_DNA"/>
</dbReference>
<evidence type="ECO:0000313" key="3">
    <source>
        <dbReference type="EMBL" id="KDN52813.1"/>
    </source>
</evidence>
<dbReference type="STRING" id="1037660.A0A066WJT2"/>
<evidence type="ECO:0000259" key="2">
    <source>
        <dbReference type="Pfam" id="PF10354"/>
    </source>
</evidence>
<dbReference type="RefSeq" id="XP_013245652.1">
    <property type="nucleotide sequence ID" value="XM_013390198.1"/>
</dbReference>
<proteinExistence type="predicted"/>
<dbReference type="FunCoup" id="A0A066WJT2">
    <property type="interactions" value="188"/>
</dbReference>
<organism evidence="3 4">
    <name type="scientific">Tilletiaria anomala (strain ATCC 24038 / CBS 436.72 / UBC 951)</name>
    <dbReference type="NCBI Taxonomy" id="1037660"/>
    <lineage>
        <taxon>Eukaryota</taxon>
        <taxon>Fungi</taxon>
        <taxon>Dikarya</taxon>
        <taxon>Basidiomycota</taxon>
        <taxon>Ustilaginomycotina</taxon>
        <taxon>Exobasidiomycetes</taxon>
        <taxon>Georgefischeriales</taxon>
        <taxon>Tilletiariaceae</taxon>
        <taxon>Tilletiaria</taxon>
    </lineage>
</organism>